<dbReference type="InterPro" id="IPR005807">
    <property type="entry name" value="SecE_bac"/>
</dbReference>
<comment type="function">
    <text evidence="9">Essential subunit of the Sec protein translocation channel SecYEG. Clamps together the 2 halves of SecY. May contact the channel plug during translocation.</text>
</comment>
<gene>
    <name evidence="9 10" type="primary">secE</name>
    <name evidence="10" type="ORF">FK219_008115</name>
</gene>
<dbReference type="RefSeq" id="WP_152583611.1">
    <property type="nucleotide sequence ID" value="NZ_VIKT02000012.1"/>
</dbReference>
<keyword evidence="5 9" id="KW-0653">Protein transport</keyword>
<keyword evidence="2 9" id="KW-0813">Transport</keyword>
<feature type="transmembrane region" description="Helical" evidence="9">
    <location>
        <begin position="53"/>
        <end position="86"/>
    </location>
</feature>
<evidence type="ECO:0000313" key="11">
    <source>
        <dbReference type="Proteomes" id="UP000818266"/>
    </source>
</evidence>
<evidence type="ECO:0000256" key="6">
    <source>
        <dbReference type="ARBA" id="ARBA00022989"/>
    </source>
</evidence>
<comment type="similarity">
    <text evidence="9">Belongs to the SecE/SEC61-gamma family.</text>
</comment>
<dbReference type="InterPro" id="IPR001901">
    <property type="entry name" value="Translocase_SecE/Sec61-g"/>
</dbReference>
<evidence type="ECO:0000256" key="1">
    <source>
        <dbReference type="ARBA" id="ARBA00004370"/>
    </source>
</evidence>
<dbReference type="GO" id="GO:0006605">
    <property type="term" value="P:protein targeting"/>
    <property type="evidence" value="ECO:0007669"/>
    <property type="project" value="UniProtKB-UniRule"/>
</dbReference>
<dbReference type="GO" id="GO:0008320">
    <property type="term" value="F:protein transmembrane transporter activity"/>
    <property type="evidence" value="ECO:0007669"/>
    <property type="project" value="UniProtKB-UniRule"/>
</dbReference>
<dbReference type="PANTHER" id="PTHR33910">
    <property type="entry name" value="PROTEIN TRANSLOCASE SUBUNIT SECE"/>
    <property type="match status" value="1"/>
</dbReference>
<evidence type="ECO:0000256" key="3">
    <source>
        <dbReference type="ARBA" id="ARBA00022475"/>
    </source>
</evidence>
<dbReference type="AlphaFoldDB" id="A0A9E5JM90"/>
<dbReference type="GO" id="GO:0065002">
    <property type="term" value="P:intracellular protein transmembrane transport"/>
    <property type="evidence" value="ECO:0007669"/>
    <property type="project" value="UniProtKB-UniRule"/>
</dbReference>
<evidence type="ECO:0000256" key="9">
    <source>
        <dbReference type="HAMAP-Rule" id="MF_00422"/>
    </source>
</evidence>
<dbReference type="EMBL" id="VIKT02000012">
    <property type="protein sequence ID" value="NHF63205.1"/>
    <property type="molecule type" value="Genomic_DNA"/>
</dbReference>
<protein>
    <recommendedName>
        <fullName evidence="9">Protein translocase subunit SecE</fullName>
    </recommendedName>
</protein>
<dbReference type="InterPro" id="IPR038379">
    <property type="entry name" value="SecE_sf"/>
</dbReference>
<keyword evidence="6 9" id="KW-1133">Transmembrane helix</keyword>
<proteinExistence type="inferred from homology"/>
<name>A0A9E5JM90_9MICO</name>
<reference evidence="10 11" key="2">
    <citation type="submission" date="2020-03" db="EMBL/GenBank/DDBJ databases">
        <title>Chryseoglobus sp. isolated from a deep-sea seamount.</title>
        <authorList>
            <person name="Zhang D.-C."/>
        </authorList>
    </citation>
    <scope>NUCLEOTIDE SEQUENCE [LARGE SCALE GENOMIC DNA]</scope>
    <source>
        <strain evidence="10 11">KN1116</strain>
    </source>
</reference>
<organism evidence="10 11">
    <name type="scientific">Microcella pacifica</name>
    <dbReference type="NCBI Taxonomy" id="2591847"/>
    <lineage>
        <taxon>Bacteria</taxon>
        <taxon>Bacillati</taxon>
        <taxon>Actinomycetota</taxon>
        <taxon>Actinomycetes</taxon>
        <taxon>Micrococcales</taxon>
        <taxon>Microbacteriaceae</taxon>
        <taxon>Microcella</taxon>
    </lineage>
</organism>
<evidence type="ECO:0000256" key="8">
    <source>
        <dbReference type="ARBA" id="ARBA00023136"/>
    </source>
</evidence>
<accession>A0A9E5JM90</accession>
<dbReference type="GO" id="GO:0009306">
    <property type="term" value="P:protein secretion"/>
    <property type="evidence" value="ECO:0007669"/>
    <property type="project" value="UniProtKB-UniRule"/>
</dbReference>
<reference evidence="10 11" key="1">
    <citation type="submission" date="2019-06" db="EMBL/GenBank/DDBJ databases">
        <authorList>
            <person name="De-Chao Zhang Q."/>
        </authorList>
    </citation>
    <scope>NUCLEOTIDE SEQUENCE [LARGE SCALE GENOMIC DNA]</scope>
    <source>
        <strain evidence="10 11">KN1116</strain>
    </source>
</reference>
<dbReference type="GO" id="GO:0005886">
    <property type="term" value="C:plasma membrane"/>
    <property type="evidence" value="ECO:0007669"/>
    <property type="project" value="UniProtKB-SubCell"/>
</dbReference>
<dbReference type="Gene3D" id="1.20.5.1030">
    <property type="entry name" value="Preprotein translocase secy subunit"/>
    <property type="match status" value="1"/>
</dbReference>
<dbReference type="Proteomes" id="UP000818266">
    <property type="component" value="Unassembled WGS sequence"/>
</dbReference>
<dbReference type="Pfam" id="PF00584">
    <property type="entry name" value="SecE"/>
    <property type="match status" value="1"/>
</dbReference>
<comment type="subcellular location">
    <subcellularLocation>
        <location evidence="9">Cell membrane</location>
        <topology evidence="9">Single-pass membrane protein</topology>
    </subcellularLocation>
    <subcellularLocation>
        <location evidence="1">Membrane</location>
    </subcellularLocation>
</comment>
<keyword evidence="11" id="KW-1185">Reference proteome</keyword>
<evidence type="ECO:0000256" key="2">
    <source>
        <dbReference type="ARBA" id="ARBA00022448"/>
    </source>
</evidence>
<dbReference type="OrthoDB" id="9805743at2"/>
<evidence type="ECO:0000313" key="10">
    <source>
        <dbReference type="EMBL" id="NHF63205.1"/>
    </source>
</evidence>
<evidence type="ECO:0000256" key="7">
    <source>
        <dbReference type="ARBA" id="ARBA00023010"/>
    </source>
</evidence>
<keyword evidence="8 9" id="KW-0472">Membrane</keyword>
<dbReference type="GO" id="GO:0043952">
    <property type="term" value="P:protein transport by the Sec complex"/>
    <property type="evidence" value="ECO:0007669"/>
    <property type="project" value="UniProtKB-UniRule"/>
</dbReference>
<keyword evidence="4 9" id="KW-0812">Transmembrane</keyword>
<dbReference type="NCBIfam" id="TIGR00964">
    <property type="entry name" value="secE_bact"/>
    <property type="match status" value="1"/>
</dbReference>
<evidence type="ECO:0000256" key="4">
    <source>
        <dbReference type="ARBA" id="ARBA00022692"/>
    </source>
</evidence>
<dbReference type="HAMAP" id="MF_00422">
    <property type="entry name" value="SecE"/>
    <property type="match status" value="1"/>
</dbReference>
<comment type="caution">
    <text evidence="10">The sequence shown here is derived from an EMBL/GenBank/DDBJ whole genome shotgun (WGS) entry which is preliminary data.</text>
</comment>
<sequence length="95" mass="10327">MSNVIDEPGGEDVVAKAKRERAEKRGPFGRFALFIRQVLNELSKVVTPTRRELITYTLVVLVFVIIMMAIVSGLDIVFGSLVNFLFGTGNLGAGG</sequence>
<keyword evidence="3 9" id="KW-1003">Cell membrane</keyword>
<evidence type="ECO:0000256" key="5">
    <source>
        <dbReference type="ARBA" id="ARBA00022927"/>
    </source>
</evidence>
<comment type="subunit">
    <text evidence="9">Component of the Sec protein translocase complex. Heterotrimer consisting of SecY, SecE and SecG subunits. The heterotrimers can form oligomers, although 1 heterotrimer is thought to be able to translocate proteins. Interacts with the ribosome. Interacts with SecDF, and other proteins may be involved. Interacts with SecA.</text>
</comment>
<dbReference type="PANTHER" id="PTHR33910:SF1">
    <property type="entry name" value="PROTEIN TRANSLOCASE SUBUNIT SECE"/>
    <property type="match status" value="1"/>
</dbReference>
<keyword evidence="7 9" id="KW-0811">Translocation</keyword>